<dbReference type="OrthoDB" id="5419821at2759"/>
<dbReference type="Proteomes" id="UP000565441">
    <property type="component" value="Unassembled WGS sequence"/>
</dbReference>
<protein>
    <recommendedName>
        <fullName evidence="2">GmrSD restriction endonucleases N-terminal domain-containing protein</fullName>
    </recommendedName>
</protein>
<feature type="compositionally biased region" description="Polar residues" evidence="1">
    <location>
        <begin position="833"/>
        <end position="851"/>
    </location>
</feature>
<dbReference type="Pfam" id="PF03235">
    <property type="entry name" value="GmrSD_N"/>
    <property type="match status" value="1"/>
</dbReference>
<evidence type="ECO:0000259" key="2">
    <source>
        <dbReference type="Pfam" id="PF03235"/>
    </source>
</evidence>
<dbReference type="EMBL" id="JAACJP010000031">
    <property type="protein sequence ID" value="KAF5375840.1"/>
    <property type="molecule type" value="Genomic_DNA"/>
</dbReference>
<proteinExistence type="predicted"/>
<feature type="region of interest" description="Disordered" evidence="1">
    <location>
        <begin position="682"/>
        <end position="733"/>
    </location>
</feature>
<evidence type="ECO:0000256" key="1">
    <source>
        <dbReference type="SAM" id="MobiDB-lite"/>
    </source>
</evidence>
<evidence type="ECO:0000313" key="3">
    <source>
        <dbReference type="EMBL" id="KAF5375840.1"/>
    </source>
</evidence>
<feature type="compositionally biased region" description="Low complexity" evidence="1">
    <location>
        <begin position="396"/>
        <end position="421"/>
    </location>
</feature>
<evidence type="ECO:0000313" key="4">
    <source>
        <dbReference type="Proteomes" id="UP000565441"/>
    </source>
</evidence>
<dbReference type="InterPro" id="IPR004919">
    <property type="entry name" value="GmrSD_N"/>
</dbReference>
<sequence length="928" mass="101545">MSLQFDDDSDLTDLSDDEPSPLQAPSIPKTEAVPAKKVADNVPHLPKYRHVTYSTVAIHALIRDKMVDLDPEYQRGVVWSETKQGDLIDSLMHHYVVYPIVFAIRPISDGAEISEIRVCIDGKQRITAIQQFMDNKIPYKDSRLSKDVWYSKVPQGRKGHVISDVMRMRFSHTQLAVYEYDAINDYDERERVQNGVALSAHERLRAINGLHADMVREMYRATTCELRKFFFWEDAKGKDFFMLSQLACLINHHLSDKKGDYPATELKLQRVETYLHGKTAPGPQLRAAVLGVVDTLNSLIANSQWSRSFEGIKPMWFVMAGFLIYLHRSRFSLAQIAEAVGQMKDMGRTATAAKAYKDLAVFVVNKAKTLKLKGDGNDIPASSVLFNGQQAGVSTASASASTSRQGPADAAPSVASTSASTGGNCVVQNPPKRKRSKDDSDEEEDADVEDQAPKRKTFLTRRKIQRLPVDSDDDDDVPLIQSAPHRMKSAAAQTSVTKLGSTKATASARKATTTVKRTAKAKTSGSAARAATNQIASTSASTSTNQAAISSQVGKPSVRPAMSTRTKKVTTPSAILTGESPPERPASQGKTPPATTSQLNSQMPTPPVSSGASATPGPLPLPTPRALNSSQPPTPMFTPGSNRPSHIYNIKAEPRHSPVCTPPPHFSASNRLAPVRAARARIAAQQEQQPLIMSASASTSAPSSARWQDPRRRMSSNHEPVPDPPSPSESDLDADLKMHLDKIESILNTVPSTRAPELRPHASTDVFMANGTRTRGGNVSSSLNGFDPLAHLVAARPQKSPPFAVPWQHARSQQKPTVDPINTDVDLHRRVSGPSSRGQHQPQTTPMSGNLTSRTSQSQSSTSLFDISPIARMTTAMASRSISRSSRSLRDYFESQRERERESELKDCFRLGGRDRSMDSRGSRSRRD</sequence>
<feature type="compositionally biased region" description="Acidic residues" evidence="1">
    <location>
        <begin position="1"/>
        <end position="19"/>
    </location>
</feature>
<feature type="compositionally biased region" description="Polar residues" evidence="1">
    <location>
        <begin position="588"/>
        <end position="613"/>
    </location>
</feature>
<feature type="compositionally biased region" description="Polar residues" evidence="1">
    <location>
        <begin position="491"/>
        <end position="500"/>
    </location>
</feature>
<feature type="region of interest" description="Disordered" evidence="1">
    <location>
        <begin position="827"/>
        <end position="928"/>
    </location>
</feature>
<feature type="compositionally biased region" description="Acidic residues" evidence="1">
    <location>
        <begin position="439"/>
        <end position="450"/>
    </location>
</feature>
<dbReference type="PANTHER" id="PTHR39639:SF1">
    <property type="entry name" value="DUF262 DOMAIN-CONTAINING PROTEIN"/>
    <property type="match status" value="1"/>
</dbReference>
<feature type="region of interest" description="Disordered" evidence="1">
    <location>
        <begin position="396"/>
        <end position="459"/>
    </location>
</feature>
<accession>A0A8H5H3P8</accession>
<dbReference type="AlphaFoldDB" id="A0A8H5H3P8"/>
<gene>
    <name evidence="3" type="ORF">D9615_008171</name>
</gene>
<dbReference type="PANTHER" id="PTHR39639">
    <property type="entry name" value="CHROMOSOME 16, WHOLE GENOME SHOTGUN SEQUENCE"/>
    <property type="match status" value="1"/>
</dbReference>
<feature type="region of interest" description="Disordered" evidence="1">
    <location>
        <begin position="485"/>
        <end position="648"/>
    </location>
</feature>
<organism evidence="3 4">
    <name type="scientific">Tricholomella constricta</name>
    <dbReference type="NCBI Taxonomy" id="117010"/>
    <lineage>
        <taxon>Eukaryota</taxon>
        <taxon>Fungi</taxon>
        <taxon>Dikarya</taxon>
        <taxon>Basidiomycota</taxon>
        <taxon>Agaricomycotina</taxon>
        <taxon>Agaricomycetes</taxon>
        <taxon>Agaricomycetidae</taxon>
        <taxon>Agaricales</taxon>
        <taxon>Tricholomatineae</taxon>
        <taxon>Lyophyllaceae</taxon>
        <taxon>Tricholomella</taxon>
    </lineage>
</organism>
<keyword evidence="4" id="KW-1185">Reference proteome</keyword>
<feature type="compositionally biased region" description="Basic and acidic residues" evidence="1">
    <location>
        <begin position="888"/>
        <end position="922"/>
    </location>
</feature>
<feature type="compositionally biased region" description="Low complexity" evidence="1">
    <location>
        <begin position="852"/>
        <end position="863"/>
    </location>
</feature>
<feature type="region of interest" description="Disordered" evidence="1">
    <location>
        <begin position="1"/>
        <end position="30"/>
    </location>
</feature>
<feature type="domain" description="GmrSD restriction endonucleases N-terminal" evidence="2">
    <location>
        <begin position="68"/>
        <end position="148"/>
    </location>
</feature>
<feature type="compositionally biased region" description="Low complexity" evidence="1">
    <location>
        <begin position="501"/>
        <end position="551"/>
    </location>
</feature>
<comment type="caution">
    <text evidence="3">The sequence shown here is derived from an EMBL/GenBank/DDBJ whole genome shotgun (WGS) entry which is preliminary data.</text>
</comment>
<reference evidence="3 4" key="1">
    <citation type="journal article" date="2020" name="ISME J.">
        <title>Uncovering the hidden diversity of litter-decomposition mechanisms in mushroom-forming fungi.</title>
        <authorList>
            <person name="Floudas D."/>
            <person name="Bentzer J."/>
            <person name="Ahren D."/>
            <person name="Johansson T."/>
            <person name="Persson P."/>
            <person name="Tunlid A."/>
        </authorList>
    </citation>
    <scope>NUCLEOTIDE SEQUENCE [LARGE SCALE GENOMIC DNA]</scope>
    <source>
        <strain evidence="3 4">CBS 661.87</strain>
    </source>
</reference>
<name>A0A8H5H3P8_9AGAR</name>
<feature type="compositionally biased region" description="Low complexity" evidence="1">
    <location>
        <begin position="682"/>
        <end position="705"/>
    </location>
</feature>